<reference evidence="1 2" key="1">
    <citation type="submission" date="2019-03" db="EMBL/GenBank/DDBJ databases">
        <title>Genomic Encyclopedia of Archaeal and Bacterial Type Strains, Phase II (KMG-II): from individual species to whole genera.</title>
        <authorList>
            <person name="Goeker M."/>
        </authorList>
    </citation>
    <scope>NUCLEOTIDE SEQUENCE [LARGE SCALE GENOMIC DNA]</scope>
    <source>
        <strain evidence="1 2">DSM 18435</strain>
    </source>
</reference>
<keyword evidence="2" id="KW-1185">Reference proteome</keyword>
<evidence type="ECO:0000313" key="2">
    <source>
        <dbReference type="Proteomes" id="UP000295468"/>
    </source>
</evidence>
<name>A0A4R6TSJ0_9FLAO</name>
<dbReference type="AlphaFoldDB" id="A0A4R6TSJ0"/>
<dbReference type="OrthoDB" id="1359750at2"/>
<accession>A0A4R6TSJ0</accession>
<organism evidence="1 2">
    <name type="scientific">Zeaxanthinibacter enoshimensis</name>
    <dbReference type="NCBI Taxonomy" id="392009"/>
    <lineage>
        <taxon>Bacteria</taxon>
        <taxon>Pseudomonadati</taxon>
        <taxon>Bacteroidota</taxon>
        <taxon>Flavobacteriia</taxon>
        <taxon>Flavobacteriales</taxon>
        <taxon>Flavobacteriaceae</taxon>
        <taxon>Zeaxanthinibacter</taxon>
    </lineage>
</organism>
<dbReference type="RefSeq" id="WP_133642876.1">
    <property type="nucleotide sequence ID" value="NZ_SNYI01000001.1"/>
</dbReference>
<dbReference type="EMBL" id="SNYI01000001">
    <property type="protein sequence ID" value="TDQ32849.1"/>
    <property type="molecule type" value="Genomic_DNA"/>
</dbReference>
<protein>
    <submittedName>
        <fullName evidence="1">Uncharacterized protein</fullName>
    </submittedName>
</protein>
<dbReference type="Proteomes" id="UP000295468">
    <property type="component" value="Unassembled WGS sequence"/>
</dbReference>
<gene>
    <name evidence="1" type="ORF">CLV82_0686</name>
</gene>
<evidence type="ECO:0000313" key="1">
    <source>
        <dbReference type="EMBL" id="TDQ32849.1"/>
    </source>
</evidence>
<comment type="caution">
    <text evidence="1">The sequence shown here is derived from an EMBL/GenBank/DDBJ whole genome shotgun (WGS) entry which is preliminary data.</text>
</comment>
<proteinExistence type="predicted"/>
<sequence>MCKITQGFRLCSCNGMPDKDKPYWMLSRKYPENEIFLTVGQTMAPYNAPPNREDIAEELNTRQVFDFEYVPQEYDLIEFYGVQYRHKYQFLQGIWTFVTQPLMGVSILEHRSGRIK</sequence>